<dbReference type="AlphaFoldDB" id="A0A915HMW1"/>
<accession>A0A915HMW1</accession>
<evidence type="ECO:0000256" key="7">
    <source>
        <dbReference type="ARBA" id="ARBA00023053"/>
    </source>
</evidence>
<evidence type="ECO:0000256" key="10">
    <source>
        <dbReference type="ARBA" id="ARBA00023180"/>
    </source>
</evidence>
<keyword evidence="15" id="KW-1185">Reference proteome</keyword>
<keyword evidence="9 14" id="KW-0472">Membrane</keyword>
<comment type="subcellular location">
    <subcellularLocation>
        <location evidence="1">Membrane</location>
        <topology evidence="1">Multi-pass membrane protein</topology>
    </subcellularLocation>
</comment>
<evidence type="ECO:0000313" key="16">
    <source>
        <dbReference type="WBParaSite" id="nRc.2.0.1.t02687-RA"/>
    </source>
</evidence>
<evidence type="ECO:0000256" key="2">
    <source>
        <dbReference type="ARBA" id="ARBA00007193"/>
    </source>
</evidence>
<dbReference type="InterPro" id="IPR001873">
    <property type="entry name" value="ENaC"/>
</dbReference>
<name>A0A915HMW1_ROMCU</name>
<keyword evidence="11 13" id="KW-0739">Sodium transport</keyword>
<evidence type="ECO:0000256" key="5">
    <source>
        <dbReference type="ARBA" id="ARBA00022692"/>
    </source>
</evidence>
<evidence type="ECO:0000256" key="6">
    <source>
        <dbReference type="ARBA" id="ARBA00022989"/>
    </source>
</evidence>
<evidence type="ECO:0000256" key="3">
    <source>
        <dbReference type="ARBA" id="ARBA00022448"/>
    </source>
</evidence>
<dbReference type="WBParaSite" id="nRc.2.0.1.t02687-RA">
    <property type="protein sequence ID" value="nRc.2.0.1.t02687-RA"/>
    <property type="gene ID" value="nRc.2.0.1.g02687"/>
</dbReference>
<dbReference type="Pfam" id="PF00858">
    <property type="entry name" value="ASC"/>
    <property type="match status" value="1"/>
</dbReference>
<evidence type="ECO:0000256" key="12">
    <source>
        <dbReference type="ARBA" id="ARBA00023303"/>
    </source>
</evidence>
<feature type="transmembrane region" description="Helical" evidence="14">
    <location>
        <begin position="49"/>
        <end position="68"/>
    </location>
</feature>
<evidence type="ECO:0000256" key="1">
    <source>
        <dbReference type="ARBA" id="ARBA00004141"/>
    </source>
</evidence>
<keyword evidence="7" id="KW-0915">Sodium</keyword>
<evidence type="ECO:0000256" key="9">
    <source>
        <dbReference type="ARBA" id="ARBA00023136"/>
    </source>
</evidence>
<evidence type="ECO:0000256" key="4">
    <source>
        <dbReference type="ARBA" id="ARBA00022461"/>
    </source>
</evidence>
<keyword evidence="12 13" id="KW-0407">Ion channel</keyword>
<sequence length="276" mass="31616">MQINVGRSIGTDKFVWQWSVNERRSSHYVQESTFHGVSHLRYSKSKARIAFWLILTLVGIGYTCFEISTEIDRISSGVKFEANYLLARTNEIHLPWIAYCYSNPLDIFDWAIVANYMDVYNWTIEDVGHLLSLDPAFTDFKLMSTTVSKQHFYRFRKINYEFFESMHKEICQEQNRTGGSPLVVTPRLVDMTPCILIDCLPNDEANEDLVYSLIASGNNMGDEVAMNLRLSIIDFMWKVHGLHLDTEAPPILAPLQAPFLGLPKAPIKLLGDDWGP</sequence>
<keyword evidence="8 13" id="KW-0406">Ion transport</keyword>
<proteinExistence type="inferred from homology"/>
<organism evidence="15 16">
    <name type="scientific">Romanomermis culicivorax</name>
    <name type="common">Nematode worm</name>
    <dbReference type="NCBI Taxonomy" id="13658"/>
    <lineage>
        <taxon>Eukaryota</taxon>
        <taxon>Metazoa</taxon>
        <taxon>Ecdysozoa</taxon>
        <taxon>Nematoda</taxon>
        <taxon>Enoplea</taxon>
        <taxon>Dorylaimia</taxon>
        <taxon>Mermithida</taxon>
        <taxon>Mermithoidea</taxon>
        <taxon>Mermithidae</taxon>
        <taxon>Romanomermis</taxon>
    </lineage>
</organism>
<evidence type="ECO:0000256" key="14">
    <source>
        <dbReference type="SAM" id="Phobius"/>
    </source>
</evidence>
<evidence type="ECO:0000313" key="15">
    <source>
        <dbReference type="Proteomes" id="UP000887565"/>
    </source>
</evidence>
<dbReference type="Proteomes" id="UP000887565">
    <property type="component" value="Unplaced"/>
</dbReference>
<keyword evidence="4 13" id="KW-0894">Sodium channel</keyword>
<dbReference type="GO" id="GO:0005272">
    <property type="term" value="F:sodium channel activity"/>
    <property type="evidence" value="ECO:0007669"/>
    <property type="project" value="UniProtKB-KW"/>
</dbReference>
<comment type="similarity">
    <text evidence="2 13">Belongs to the amiloride-sensitive sodium channel (TC 1.A.6) family.</text>
</comment>
<dbReference type="GO" id="GO:0016020">
    <property type="term" value="C:membrane"/>
    <property type="evidence" value="ECO:0007669"/>
    <property type="project" value="UniProtKB-SubCell"/>
</dbReference>
<keyword evidence="10" id="KW-0325">Glycoprotein</keyword>
<evidence type="ECO:0000256" key="8">
    <source>
        <dbReference type="ARBA" id="ARBA00023065"/>
    </source>
</evidence>
<keyword evidence="6 14" id="KW-1133">Transmembrane helix</keyword>
<keyword evidence="5 13" id="KW-0812">Transmembrane</keyword>
<reference evidence="16" key="1">
    <citation type="submission" date="2022-11" db="UniProtKB">
        <authorList>
            <consortium name="WormBaseParasite"/>
        </authorList>
    </citation>
    <scope>IDENTIFICATION</scope>
</reference>
<evidence type="ECO:0000256" key="11">
    <source>
        <dbReference type="ARBA" id="ARBA00023201"/>
    </source>
</evidence>
<evidence type="ECO:0000256" key="13">
    <source>
        <dbReference type="RuleBase" id="RU000679"/>
    </source>
</evidence>
<protein>
    <submittedName>
        <fullName evidence="16">Uncharacterized protein</fullName>
    </submittedName>
</protein>
<keyword evidence="3 13" id="KW-0813">Transport</keyword>